<dbReference type="InterPro" id="IPR000920">
    <property type="entry name" value="Myelin_P0-rel"/>
</dbReference>
<dbReference type="SUPFAM" id="SSF48726">
    <property type="entry name" value="Immunoglobulin"/>
    <property type="match status" value="1"/>
</dbReference>
<evidence type="ECO:0000256" key="9">
    <source>
        <dbReference type="SAM" id="MobiDB-lite"/>
    </source>
</evidence>
<dbReference type="Ensembl" id="ENSSANT00000011803.1">
    <property type="protein sequence ID" value="ENSSANP00000011021.1"/>
    <property type="gene ID" value="ENSSANG00000006028.1"/>
</dbReference>
<keyword evidence="14" id="KW-1185">Reference proteome</keyword>
<dbReference type="SMART" id="SM00409">
    <property type="entry name" value="IG"/>
    <property type="match status" value="1"/>
</dbReference>
<dbReference type="PROSITE" id="PS50835">
    <property type="entry name" value="IG_LIKE"/>
    <property type="match status" value="1"/>
</dbReference>
<evidence type="ECO:0000256" key="7">
    <source>
        <dbReference type="ARBA" id="ARBA00023180"/>
    </source>
</evidence>
<dbReference type="Proteomes" id="UP000472260">
    <property type="component" value="Unassembled WGS sequence"/>
</dbReference>
<evidence type="ECO:0000313" key="13">
    <source>
        <dbReference type="Ensembl" id="ENSSANP00000011021.1"/>
    </source>
</evidence>
<evidence type="ECO:0000259" key="12">
    <source>
        <dbReference type="PROSITE" id="PS50835"/>
    </source>
</evidence>
<keyword evidence="7" id="KW-0325">Glycoprotein</keyword>
<organism evidence="13 14">
    <name type="scientific">Sinocyclocheilus anshuiensis</name>
    <dbReference type="NCBI Taxonomy" id="1608454"/>
    <lineage>
        <taxon>Eukaryota</taxon>
        <taxon>Metazoa</taxon>
        <taxon>Chordata</taxon>
        <taxon>Craniata</taxon>
        <taxon>Vertebrata</taxon>
        <taxon>Euteleostomi</taxon>
        <taxon>Actinopterygii</taxon>
        <taxon>Neopterygii</taxon>
        <taxon>Teleostei</taxon>
        <taxon>Ostariophysi</taxon>
        <taxon>Cypriniformes</taxon>
        <taxon>Cyprinidae</taxon>
        <taxon>Cyprininae</taxon>
        <taxon>Sinocyclocheilus</taxon>
    </lineage>
</organism>
<dbReference type="PANTHER" id="PTHR13869:SF3">
    <property type="entry name" value="SODIUM CHANNEL SUBUNIT BETA-2"/>
    <property type="match status" value="1"/>
</dbReference>
<dbReference type="InterPro" id="IPR003599">
    <property type="entry name" value="Ig_sub"/>
</dbReference>
<keyword evidence="4 10" id="KW-1133">Transmembrane helix</keyword>
<dbReference type="InterPro" id="IPR007110">
    <property type="entry name" value="Ig-like_dom"/>
</dbReference>
<evidence type="ECO:0000256" key="3">
    <source>
        <dbReference type="ARBA" id="ARBA00022729"/>
    </source>
</evidence>
<evidence type="ECO:0000256" key="6">
    <source>
        <dbReference type="ARBA" id="ARBA00023157"/>
    </source>
</evidence>
<dbReference type="AlphaFoldDB" id="A0A671KWI4"/>
<keyword evidence="5 10" id="KW-0472">Membrane</keyword>
<dbReference type="Gene3D" id="2.60.40.10">
    <property type="entry name" value="Immunoglobulins"/>
    <property type="match status" value="1"/>
</dbReference>
<comment type="subcellular location">
    <subcellularLocation>
        <location evidence="1">Membrane</location>
        <topology evidence="1">Single-pass type I membrane protein</topology>
    </subcellularLocation>
</comment>
<feature type="chain" id="PRO_5025411204" evidence="11">
    <location>
        <begin position="33"/>
        <end position="231"/>
    </location>
</feature>
<feature type="signal peptide" evidence="11">
    <location>
        <begin position="1"/>
        <end position="32"/>
    </location>
</feature>
<proteinExistence type="predicted"/>
<dbReference type="PANTHER" id="PTHR13869">
    <property type="entry name" value="MYELIN P0 RELATED"/>
    <property type="match status" value="1"/>
</dbReference>
<dbReference type="InterPro" id="IPR036179">
    <property type="entry name" value="Ig-like_dom_sf"/>
</dbReference>
<evidence type="ECO:0000256" key="2">
    <source>
        <dbReference type="ARBA" id="ARBA00022692"/>
    </source>
</evidence>
<name>A0A671KWI4_9TELE</name>
<keyword evidence="6" id="KW-1015">Disulfide bond</keyword>
<evidence type="ECO:0000256" key="10">
    <source>
        <dbReference type="SAM" id="Phobius"/>
    </source>
</evidence>
<keyword evidence="8" id="KW-0393">Immunoglobulin domain</keyword>
<protein>
    <submittedName>
        <fullName evidence="13">Sodium channel subunit beta-2-like</fullName>
    </submittedName>
</protein>
<dbReference type="InterPro" id="IPR013783">
    <property type="entry name" value="Ig-like_fold"/>
</dbReference>
<evidence type="ECO:0000256" key="11">
    <source>
        <dbReference type="SAM" id="SignalP"/>
    </source>
</evidence>
<feature type="domain" description="Ig-like" evidence="12">
    <location>
        <begin position="18"/>
        <end position="146"/>
    </location>
</feature>
<dbReference type="PRINTS" id="PR00213">
    <property type="entry name" value="MYELINP0"/>
</dbReference>
<reference evidence="13" key="1">
    <citation type="submission" date="2025-08" db="UniProtKB">
        <authorList>
            <consortium name="Ensembl"/>
        </authorList>
    </citation>
    <scope>IDENTIFICATION</scope>
</reference>
<dbReference type="Pfam" id="PF07686">
    <property type="entry name" value="V-set"/>
    <property type="match status" value="1"/>
</dbReference>
<feature type="transmembrane region" description="Helical" evidence="10">
    <location>
        <begin position="161"/>
        <end position="183"/>
    </location>
</feature>
<sequence>MHMLHFGKAQWASALKLPCVALVIFLACPVNSMDVLVPPQIYALNGTDVRIPCAFTSCYKLDPSKFAMNWTYQETSNSTEKMFMTYKNKITPLKSSRFGDRVLFSGNLDKNDLSITILDVQLTDEGIYNCYVRNPPDRIQGHGTIQFVVLTELPPPRDSTIAVAIGASVGGILALLILSMVVVKCIRRHKNQELISDEQKMEEEGKADGEGGTEEVTNTSRCGRLLPEGSL</sequence>
<keyword evidence="2 10" id="KW-0812">Transmembrane</keyword>
<feature type="region of interest" description="Disordered" evidence="9">
    <location>
        <begin position="197"/>
        <end position="231"/>
    </location>
</feature>
<dbReference type="GO" id="GO:0005886">
    <property type="term" value="C:plasma membrane"/>
    <property type="evidence" value="ECO:0007669"/>
    <property type="project" value="TreeGrafter"/>
</dbReference>
<dbReference type="SMART" id="SM00406">
    <property type="entry name" value="IGv"/>
    <property type="match status" value="1"/>
</dbReference>
<dbReference type="InterPro" id="IPR013106">
    <property type="entry name" value="Ig_V-set"/>
</dbReference>
<feature type="compositionally biased region" description="Basic and acidic residues" evidence="9">
    <location>
        <begin position="197"/>
        <end position="209"/>
    </location>
</feature>
<evidence type="ECO:0000256" key="1">
    <source>
        <dbReference type="ARBA" id="ARBA00004479"/>
    </source>
</evidence>
<keyword evidence="3 11" id="KW-0732">Signal</keyword>
<evidence type="ECO:0000256" key="8">
    <source>
        <dbReference type="ARBA" id="ARBA00023319"/>
    </source>
</evidence>
<evidence type="ECO:0000256" key="4">
    <source>
        <dbReference type="ARBA" id="ARBA00022989"/>
    </source>
</evidence>
<gene>
    <name evidence="13" type="primary">LOC107699190</name>
</gene>
<evidence type="ECO:0000256" key="5">
    <source>
        <dbReference type="ARBA" id="ARBA00023136"/>
    </source>
</evidence>
<accession>A0A671KWI4</accession>
<reference evidence="13" key="2">
    <citation type="submission" date="2025-09" db="UniProtKB">
        <authorList>
            <consortium name="Ensembl"/>
        </authorList>
    </citation>
    <scope>IDENTIFICATION</scope>
</reference>
<evidence type="ECO:0000313" key="14">
    <source>
        <dbReference type="Proteomes" id="UP000472260"/>
    </source>
</evidence>